<dbReference type="AlphaFoldDB" id="A0A939IMF8"/>
<dbReference type="InterPro" id="IPR013424">
    <property type="entry name" value="Ice-binding_C"/>
</dbReference>
<dbReference type="NCBIfam" id="NF038125">
    <property type="entry name" value="PEP_CTERM_THxN"/>
    <property type="match status" value="1"/>
</dbReference>
<evidence type="ECO:0000259" key="3">
    <source>
        <dbReference type="Pfam" id="PF07589"/>
    </source>
</evidence>
<dbReference type="Proteomes" id="UP000664303">
    <property type="component" value="Unassembled WGS sequence"/>
</dbReference>
<feature type="transmembrane region" description="Helical" evidence="1">
    <location>
        <begin position="269"/>
        <end position="285"/>
    </location>
</feature>
<organism evidence="4 5">
    <name type="scientific">Parahaliea mediterranea</name>
    <dbReference type="NCBI Taxonomy" id="651086"/>
    <lineage>
        <taxon>Bacteria</taxon>
        <taxon>Pseudomonadati</taxon>
        <taxon>Pseudomonadota</taxon>
        <taxon>Gammaproteobacteria</taxon>
        <taxon>Cellvibrionales</taxon>
        <taxon>Halieaceae</taxon>
        <taxon>Parahaliea</taxon>
    </lineage>
</organism>
<keyword evidence="1" id="KW-1133">Transmembrane helix</keyword>
<evidence type="ECO:0000313" key="5">
    <source>
        <dbReference type="Proteomes" id="UP000664303"/>
    </source>
</evidence>
<dbReference type="Pfam" id="PF07589">
    <property type="entry name" value="PEP-CTERM"/>
    <property type="match status" value="1"/>
</dbReference>
<keyword evidence="1" id="KW-0472">Membrane</keyword>
<feature type="domain" description="Ice-binding protein C-terminal" evidence="3">
    <location>
        <begin position="266"/>
        <end position="288"/>
    </location>
</feature>
<evidence type="ECO:0000313" key="4">
    <source>
        <dbReference type="EMBL" id="MBN7797475.1"/>
    </source>
</evidence>
<dbReference type="EMBL" id="JAFKCZ010000008">
    <property type="protein sequence ID" value="MBN7797475.1"/>
    <property type="molecule type" value="Genomic_DNA"/>
</dbReference>
<keyword evidence="2" id="KW-0732">Signal</keyword>
<protein>
    <submittedName>
        <fullName evidence="4">THxN family PEP-CTERM protein</fullName>
    </submittedName>
</protein>
<keyword evidence="1" id="KW-0812">Transmembrane</keyword>
<feature type="signal peptide" evidence="2">
    <location>
        <begin position="1"/>
        <end position="26"/>
    </location>
</feature>
<comment type="caution">
    <text evidence="4">The sequence shown here is derived from an EMBL/GenBank/DDBJ whole genome shotgun (WGS) entry which is preliminary data.</text>
</comment>
<name>A0A939IMF8_9GAMM</name>
<sequence>MKVNKWISTKAAAIAVAACVSGPVAADPIITWDWVLNAGWTNGVLQGGGAPTPATPVDIDPTNPGNEGDAQISWGTSTGQGQSSLVINNPNLSSPNVDGVGPQGEGEVVLVDQGDGTWSSGFVAGTSITHNNFPITGNSLVSVALTEWFTLAPDGDNVLPQGTFLDTPEFDILFVETPNSTPCGFPSTSVCDDIFVVLNPVLLNQSFQVGNYLYNIEIQQTGLTPLSPQVCDVVAPELGGQCVGFQTVEGESSTGQFGFVLTAREISEPAMLGLFGLGLLGLGYGRRRARR</sequence>
<accession>A0A939IMF8</accession>
<feature type="chain" id="PRO_5037506945" evidence="2">
    <location>
        <begin position="27"/>
        <end position="291"/>
    </location>
</feature>
<evidence type="ECO:0000256" key="1">
    <source>
        <dbReference type="SAM" id="Phobius"/>
    </source>
</evidence>
<evidence type="ECO:0000256" key="2">
    <source>
        <dbReference type="SAM" id="SignalP"/>
    </source>
</evidence>
<proteinExistence type="predicted"/>
<dbReference type="RefSeq" id="WP_206560920.1">
    <property type="nucleotide sequence ID" value="NZ_JAFKCZ010000008.1"/>
</dbReference>
<gene>
    <name evidence="4" type="ORF">JYP50_12775</name>
</gene>
<reference evidence="4" key="1">
    <citation type="submission" date="2021-02" db="EMBL/GenBank/DDBJ databases">
        <title>PHA producing bacteria isolated from coastal sediment in Guangdong, Shenzhen.</title>
        <authorList>
            <person name="Zheng W."/>
            <person name="Yu S."/>
            <person name="Huang Y."/>
        </authorList>
    </citation>
    <scope>NUCLEOTIDE SEQUENCE</scope>
    <source>
        <strain evidence="4">TN14-10</strain>
    </source>
</reference>
<keyword evidence="5" id="KW-1185">Reference proteome</keyword>